<reference evidence="7 8" key="1">
    <citation type="submission" date="2017-05" db="EMBL/GenBank/DDBJ databases">
        <authorList>
            <person name="Song R."/>
            <person name="Chenine A.L."/>
            <person name="Ruprecht R.M."/>
        </authorList>
    </citation>
    <scope>NUCLEOTIDE SEQUENCE [LARGE SCALE GENOMIC DNA]</scope>
    <source>
        <strain evidence="7 8">CECT 7927</strain>
    </source>
</reference>
<dbReference type="PRINTS" id="PR00039">
    <property type="entry name" value="HTHLYSR"/>
</dbReference>
<sequence>MLNPVWLNTFKTLIETGHFTRTAEKLFMTQPGVSQHIQKLEEACGHKLLQRFNKSFEITEQGRMVYQYARQLEQGEATLLDRLNFHDPYTGQYRIACSGALALFLYPRLLEIQQQHPRLVIHLESAPNHAILKGIQAGEIDIGLVASIPNKSLFDAEQLCDDPLCLALPKENTFQSAPCQTLMKLGLIRHPDVDHYLSLYLADISQSVISSLKQEDIPVSGYINQINQILIPVSRGLGFTVLPQFAVESFSDAAKLDIIKSDQSASETLYLVKKHSRKLPERFHMINHQVKSFLTHYDEYREPYQ</sequence>
<keyword evidence="9" id="KW-1185">Reference proteome</keyword>
<dbReference type="InterPro" id="IPR036388">
    <property type="entry name" value="WH-like_DNA-bd_sf"/>
</dbReference>
<dbReference type="Proteomes" id="UP000196125">
    <property type="component" value="Unassembled WGS sequence"/>
</dbReference>
<dbReference type="SUPFAM" id="SSF53850">
    <property type="entry name" value="Periplasmic binding protein-like II"/>
    <property type="match status" value="1"/>
</dbReference>
<evidence type="ECO:0000256" key="3">
    <source>
        <dbReference type="ARBA" id="ARBA00023125"/>
    </source>
</evidence>
<evidence type="ECO:0000256" key="2">
    <source>
        <dbReference type="ARBA" id="ARBA00023015"/>
    </source>
</evidence>
<evidence type="ECO:0000259" key="5">
    <source>
        <dbReference type="PROSITE" id="PS50931"/>
    </source>
</evidence>
<gene>
    <name evidence="7" type="primary">cysL_3</name>
    <name evidence="6" type="ORF">SBX37_06715</name>
    <name evidence="7" type="ORF">VIM7927_03224</name>
</gene>
<dbReference type="InterPro" id="IPR036390">
    <property type="entry name" value="WH_DNA-bd_sf"/>
</dbReference>
<feature type="domain" description="HTH lysR-type" evidence="5">
    <location>
        <begin position="2"/>
        <end position="59"/>
    </location>
</feature>
<dbReference type="InterPro" id="IPR005119">
    <property type="entry name" value="LysR_subst-bd"/>
</dbReference>
<dbReference type="RefSeq" id="WP_087481942.1">
    <property type="nucleotide sequence ID" value="NZ_AP024883.1"/>
</dbReference>
<dbReference type="GO" id="GO:0000976">
    <property type="term" value="F:transcription cis-regulatory region binding"/>
    <property type="evidence" value="ECO:0007669"/>
    <property type="project" value="TreeGrafter"/>
</dbReference>
<dbReference type="EMBL" id="FXXI01000007">
    <property type="protein sequence ID" value="SMS01913.1"/>
    <property type="molecule type" value="Genomic_DNA"/>
</dbReference>
<dbReference type="Pfam" id="PF03466">
    <property type="entry name" value="LysR_substrate"/>
    <property type="match status" value="1"/>
</dbReference>
<accession>A0A1Y6J0U8</accession>
<dbReference type="AlphaFoldDB" id="A0A1Y6J0U8"/>
<evidence type="ECO:0000256" key="1">
    <source>
        <dbReference type="ARBA" id="ARBA00009437"/>
    </source>
</evidence>
<dbReference type="Proteomes" id="UP001283366">
    <property type="component" value="Unassembled WGS sequence"/>
</dbReference>
<dbReference type="PANTHER" id="PTHR30126">
    <property type="entry name" value="HTH-TYPE TRANSCRIPTIONAL REGULATOR"/>
    <property type="match status" value="1"/>
</dbReference>
<dbReference type="Gene3D" id="3.40.190.10">
    <property type="entry name" value="Periplasmic binding protein-like II"/>
    <property type="match status" value="2"/>
</dbReference>
<keyword evidence="3" id="KW-0238">DNA-binding</keyword>
<dbReference type="PROSITE" id="PS50931">
    <property type="entry name" value="HTH_LYSR"/>
    <property type="match status" value="1"/>
</dbReference>
<dbReference type="PANTHER" id="PTHR30126:SF99">
    <property type="entry name" value="TRANSCRIPTIONAL REGULATOR LYSR FAMILY"/>
    <property type="match status" value="1"/>
</dbReference>
<comment type="similarity">
    <text evidence="1">Belongs to the LysR transcriptional regulatory family.</text>
</comment>
<evidence type="ECO:0000313" key="6">
    <source>
        <dbReference type="EMBL" id="MDW6002554.1"/>
    </source>
</evidence>
<evidence type="ECO:0000256" key="4">
    <source>
        <dbReference type="ARBA" id="ARBA00023163"/>
    </source>
</evidence>
<organism evidence="7 8">
    <name type="scientific">Vibrio mangrovi</name>
    <dbReference type="NCBI Taxonomy" id="474394"/>
    <lineage>
        <taxon>Bacteria</taxon>
        <taxon>Pseudomonadati</taxon>
        <taxon>Pseudomonadota</taxon>
        <taxon>Gammaproteobacteria</taxon>
        <taxon>Vibrionales</taxon>
        <taxon>Vibrionaceae</taxon>
        <taxon>Vibrio</taxon>
    </lineage>
</organism>
<dbReference type="GO" id="GO:0003700">
    <property type="term" value="F:DNA-binding transcription factor activity"/>
    <property type="evidence" value="ECO:0007669"/>
    <property type="project" value="InterPro"/>
</dbReference>
<keyword evidence="4" id="KW-0804">Transcription</keyword>
<dbReference type="SUPFAM" id="SSF46785">
    <property type="entry name" value="Winged helix' DNA-binding domain"/>
    <property type="match status" value="1"/>
</dbReference>
<keyword evidence="2" id="KW-0805">Transcription regulation</keyword>
<dbReference type="Pfam" id="PF00126">
    <property type="entry name" value="HTH_1"/>
    <property type="match status" value="1"/>
</dbReference>
<dbReference type="Gene3D" id="1.10.10.10">
    <property type="entry name" value="Winged helix-like DNA-binding domain superfamily/Winged helix DNA-binding domain"/>
    <property type="match status" value="1"/>
</dbReference>
<evidence type="ECO:0000313" key="8">
    <source>
        <dbReference type="Proteomes" id="UP000196125"/>
    </source>
</evidence>
<evidence type="ECO:0000313" key="7">
    <source>
        <dbReference type="EMBL" id="SMS01913.1"/>
    </source>
</evidence>
<dbReference type="InterPro" id="IPR000847">
    <property type="entry name" value="LysR_HTH_N"/>
</dbReference>
<reference evidence="6 9" key="2">
    <citation type="submission" date="2023-11" db="EMBL/GenBank/DDBJ databases">
        <title>Plant-associative lifestyle of Vibrio porteresiae and its evolutionary dynamics.</title>
        <authorList>
            <person name="Rameshkumar N."/>
            <person name="Kirti K."/>
        </authorList>
    </citation>
    <scope>NUCLEOTIDE SEQUENCE [LARGE SCALE GENOMIC DNA]</scope>
    <source>
        <strain evidence="6 9">MSSRF38</strain>
    </source>
</reference>
<proteinExistence type="inferred from homology"/>
<protein>
    <submittedName>
        <fullName evidence="7">HTH-type transcriptional regulator CysL</fullName>
    </submittedName>
    <submittedName>
        <fullName evidence="6">LysR family transcriptional regulator</fullName>
    </submittedName>
</protein>
<dbReference type="CDD" id="cd05466">
    <property type="entry name" value="PBP2_LTTR_substrate"/>
    <property type="match status" value="1"/>
</dbReference>
<dbReference type="EMBL" id="JAWRCO010000001">
    <property type="protein sequence ID" value="MDW6002554.1"/>
    <property type="molecule type" value="Genomic_DNA"/>
</dbReference>
<evidence type="ECO:0000313" key="9">
    <source>
        <dbReference type="Proteomes" id="UP001283366"/>
    </source>
</evidence>
<dbReference type="OrthoDB" id="5289754at2"/>
<name>A0A1Y6J0U8_9VIBR</name>